<feature type="domain" description="RNA polymerase sigma-70 region 2" evidence="6">
    <location>
        <begin position="19"/>
        <end position="80"/>
    </location>
</feature>
<dbReference type="InterPro" id="IPR039425">
    <property type="entry name" value="RNA_pol_sigma-70-like"/>
</dbReference>
<keyword evidence="4" id="KW-0238">DNA-binding</keyword>
<dbReference type="RefSeq" id="WP_223908675.1">
    <property type="nucleotide sequence ID" value="NZ_AP024238.1"/>
</dbReference>
<keyword evidence="3" id="KW-0731">Sigma factor</keyword>
<evidence type="ECO:0000313" key="8">
    <source>
        <dbReference type="EMBL" id="BCO25971.1"/>
    </source>
</evidence>
<dbReference type="Gene3D" id="1.10.10.10">
    <property type="entry name" value="Winged helix-like DNA-binding domain superfamily/Winged helix DNA-binding domain"/>
    <property type="match status" value="1"/>
</dbReference>
<dbReference type="Gene3D" id="1.10.1740.10">
    <property type="match status" value="1"/>
</dbReference>
<accession>A0ABM7MIC7</accession>
<dbReference type="InterPro" id="IPR036388">
    <property type="entry name" value="WH-like_DNA-bd_sf"/>
</dbReference>
<dbReference type="InterPro" id="IPR007627">
    <property type="entry name" value="RNA_pol_sigma70_r2"/>
</dbReference>
<sequence>MNDEAEPPTFRAIADDLTQALRHYLERYVGDPAVAQELSQETLMRINQGLPDFAGRSSLKTWAFAIANRVAADYLRHPDRRWHIVELDEAAEVVDPDTAVDDKMVLGEMNACIRGVIDSLPDNYRAALVLHDLEGLSTEQTAEICACTLATAKIRIHRARQRLKEALSTHCAFYRDPENVLRCDRKA</sequence>
<evidence type="ECO:0000259" key="7">
    <source>
        <dbReference type="Pfam" id="PF08281"/>
    </source>
</evidence>
<evidence type="ECO:0000313" key="9">
    <source>
        <dbReference type="Proteomes" id="UP000824366"/>
    </source>
</evidence>
<evidence type="ECO:0000256" key="2">
    <source>
        <dbReference type="ARBA" id="ARBA00023015"/>
    </source>
</evidence>
<dbReference type="CDD" id="cd06171">
    <property type="entry name" value="Sigma70_r4"/>
    <property type="match status" value="1"/>
</dbReference>
<evidence type="ECO:0000256" key="3">
    <source>
        <dbReference type="ARBA" id="ARBA00023082"/>
    </source>
</evidence>
<dbReference type="EMBL" id="AP024238">
    <property type="protein sequence ID" value="BCO25971.1"/>
    <property type="molecule type" value="Genomic_DNA"/>
</dbReference>
<evidence type="ECO:0000259" key="6">
    <source>
        <dbReference type="Pfam" id="PF04542"/>
    </source>
</evidence>
<dbReference type="SUPFAM" id="SSF88659">
    <property type="entry name" value="Sigma3 and sigma4 domains of RNA polymerase sigma factors"/>
    <property type="match status" value="1"/>
</dbReference>
<dbReference type="PANTHER" id="PTHR43133:SF8">
    <property type="entry name" value="RNA POLYMERASE SIGMA FACTOR HI_1459-RELATED"/>
    <property type="match status" value="1"/>
</dbReference>
<organism evidence="8 9">
    <name type="scientific">Rhodoferax lithotrophicus</name>
    <dbReference type="NCBI Taxonomy" id="2798804"/>
    <lineage>
        <taxon>Bacteria</taxon>
        <taxon>Pseudomonadati</taxon>
        <taxon>Pseudomonadota</taxon>
        <taxon>Betaproteobacteria</taxon>
        <taxon>Burkholderiales</taxon>
        <taxon>Comamonadaceae</taxon>
        <taxon>Rhodoferax</taxon>
    </lineage>
</organism>
<dbReference type="NCBIfam" id="TIGR02937">
    <property type="entry name" value="sigma70-ECF"/>
    <property type="match status" value="1"/>
</dbReference>
<keyword evidence="2" id="KW-0805">Transcription regulation</keyword>
<dbReference type="PANTHER" id="PTHR43133">
    <property type="entry name" value="RNA POLYMERASE ECF-TYPE SIGMA FACTO"/>
    <property type="match status" value="1"/>
</dbReference>
<dbReference type="InterPro" id="IPR013249">
    <property type="entry name" value="RNA_pol_sigma70_r4_t2"/>
</dbReference>
<keyword evidence="5" id="KW-0804">Transcription</keyword>
<dbReference type="Pfam" id="PF04542">
    <property type="entry name" value="Sigma70_r2"/>
    <property type="match status" value="1"/>
</dbReference>
<dbReference type="InterPro" id="IPR014284">
    <property type="entry name" value="RNA_pol_sigma-70_dom"/>
</dbReference>
<evidence type="ECO:0000256" key="4">
    <source>
        <dbReference type="ARBA" id="ARBA00023125"/>
    </source>
</evidence>
<proteinExistence type="inferred from homology"/>
<reference evidence="8 9" key="1">
    <citation type="journal article" date="2021" name="Microbiol. Spectr.">
        <title>A Single Bacterium Capable of Oxidation and Reduction of Iron at Circumneutral pH.</title>
        <authorList>
            <person name="Kato S."/>
            <person name="Ohkuma M."/>
        </authorList>
    </citation>
    <scope>NUCLEOTIDE SEQUENCE [LARGE SCALE GENOMIC DNA]</scope>
    <source>
        <strain evidence="8 9">MIZ03</strain>
    </source>
</reference>
<dbReference type="InterPro" id="IPR013325">
    <property type="entry name" value="RNA_pol_sigma_r2"/>
</dbReference>
<dbReference type="Proteomes" id="UP000824366">
    <property type="component" value="Chromosome"/>
</dbReference>
<dbReference type="SUPFAM" id="SSF88946">
    <property type="entry name" value="Sigma2 domain of RNA polymerase sigma factors"/>
    <property type="match status" value="1"/>
</dbReference>
<name>A0ABM7MIC7_9BURK</name>
<gene>
    <name evidence="8" type="ORF">MIZ03_0850</name>
</gene>
<evidence type="ECO:0000256" key="1">
    <source>
        <dbReference type="ARBA" id="ARBA00010641"/>
    </source>
</evidence>
<comment type="similarity">
    <text evidence="1">Belongs to the sigma-70 factor family. ECF subfamily.</text>
</comment>
<evidence type="ECO:0000256" key="5">
    <source>
        <dbReference type="ARBA" id="ARBA00023163"/>
    </source>
</evidence>
<protein>
    <submittedName>
        <fullName evidence="8">RNA polymerase sigma factor YlaC</fullName>
    </submittedName>
</protein>
<dbReference type="Pfam" id="PF08281">
    <property type="entry name" value="Sigma70_r4_2"/>
    <property type="match status" value="1"/>
</dbReference>
<keyword evidence="9" id="KW-1185">Reference proteome</keyword>
<dbReference type="InterPro" id="IPR013324">
    <property type="entry name" value="RNA_pol_sigma_r3/r4-like"/>
</dbReference>
<feature type="domain" description="RNA polymerase sigma factor 70 region 4 type 2" evidence="7">
    <location>
        <begin position="112"/>
        <end position="163"/>
    </location>
</feature>